<proteinExistence type="predicted"/>
<sequence>ETPNVNSVVSNSKSTNPVVAVNRIPEIQTHRQLGSKNSTASLQQSQMLVPQQQDKGPSAGFKPQVHKKQQQVSVPSSVGTIGASSDNLLISKSESVTLNSVMSSKHDPQTRTLSPQHDGQQKTSNLPNPQLKSGFVIGNSTSSAQQKV</sequence>
<feature type="non-terminal residue" evidence="2">
    <location>
        <position position="1"/>
    </location>
</feature>
<feature type="compositionally biased region" description="Low complexity" evidence="1">
    <location>
        <begin position="1"/>
        <end position="19"/>
    </location>
</feature>
<organism evidence="2">
    <name type="scientific">Arion vulgaris</name>
    <dbReference type="NCBI Taxonomy" id="1028688"/>
    <lineage>
        <taxon>Eukaryota</taxon>
        <taxon>Metazoa</taxon>
        <taxon>Spiralia</taxon>
        <taxon>Lophotrochozoa</taxon>
        <taxon>Mollusca</taxon>
        <taxon>Gastropoda</taxon>
        <taxon>Heterobranchia</taxon>
        <taxon>Euthyneura</taxon>
        <taxon>Panpulmonata</taxon>
        <taxon>Eupulmonata</taxon>
        <taxon>Stylommatophora</taxon>
        <taxon>Helicina</taxon>
        <taxon>Arionoidea</taxon>
        <taxon>Arionidae</taxon>
        <taxon>Arion</taxon>
    </lineage>
</organism>
<feature type="compositionally biased region" description="Polar residues" evidence="1">
    <location>
        <begin position="70"/>
        <end position="86"/>
    </location>
</feature>
<feature type="compositionally biased region" description="Polar residues" evidence="1">
    <location>
        <begin position="30"/>
        <end position="40"/>
    </location>
</feature>
<dbReference type="AlphaFoldDB" id="A0A0B6Y4Y4"/>
<feature type="compositionally biased region" description="Polar residues" evidence="1">
    <location>
        <begin position="110"/>
        <end position="131"/>
    </location>
</feature>
<dbReference type="EMBL" id="HACG01004507">
    <property type="protein sequence ID" value="CEK51372.1"/>
    <property type="molecule type" value="Transcribed_RNA"/>
</dbReference>
<evidence type="ECO:0000313" key="2">
    <source>
        <dbReference type="EMBL" id="CEK51372.1"/>
    </source>
</evidence>
<feature type="compositionally biased region" description="Low complexity" evidence="1">
    <location>
        <begin position="41"/>
        <end position="53"/>
    </location>
</feature>
<evidence type="ECO:0000256" key="1">
    <source>
        <dbReference type="SAM" id="MobiDB-lite"/>
    </source>
</evidence>
<name>A0A0B6Y4Y4_9EUPU</name>
<feature type="region of interest" description="Disordered" evidence="1">
    <location>
        <begin position="99"/>
        <end position="148"/>
    </location>
</feature>
<accession>A0A0B6Y4Y4</accession>
<feature type="region of interest" description="Disordered" evidence="1">
    <location>
        <begin position="1"/>
        <end position="86"/>
    </location>
</feature>
<protein>
    <submittedName>
        <fullName evidence="2">Uncharacterized protein</fullName>
    </submittedName>
</protein>
<feature type="compositionally biased region" description="Polar residues" evidence="1">
    <location>
        <begin position="138"/>
        <end position="148"/>
    </location>
</feature>
<reference evidence="2" key="1">
    <citation type="submission" date="2014-12" db="EMBL/GenBank/DDBJ databases">
        <title>Insight into the proteome of Arion vulgaris.</title>
        <authorList>
            <person name="Aradska J."/>
            <person name="Bulat T."/>
            <person name="Smidak R."/>
            <person name="Sarate P."/>
            <person name="Gangsoo J."/>
            <person name="Sialana F."/>
            <person name="Bilban M."/>
            <person name="Lubec G."/>
        </authorList>
    </citation>
    <scope>NUCLEOTIDE SEQUENCE</scope>
    <source>
        <tissue evidence="2">Skin</tissue>
    </source>
</reference>
<feature type="non-terminal residue" evidence="2">
    <location>
        <position position="148"/>
    </location>
</feature>
<gene>
    <name evidence="2" type="primary">ORF13257</name>
</gene>